<evidence type="ECO:0000313" key="2">
    <source>
        <dbReference type="EMBL" id="SFF31958.1"/>
    </source>
</evidence>
<dbReference type="AlphaFoldDB" id="A0A1I2HR18"/>
<dbReference type="STRING" id="35752.SAMN05421541_108433"/>
<keyword evidence="3" id="KW-1185">Reference proteome</keyword>
<sequence length="467" mass="49437">MIVRRVLLVATLLAGLLSGAPATAAAPPSCTAPVPSDTKPGYLVADPDCEPDGTPFTASPGATVHTGVRAGAAYRIEVPKKWNGRLVVYAHGYRGTGTTVYVSSPELRQHYLDRGYAWAASSYATNGYDVGQGVRDTYALVGLFRQVTGRSAGKVYVSGASMGGHVTAVAIEEYPRTFAGAMPYCGVLGDAELFDWFLDANVTAAALAGVEFEFPLRPDAAYPARFAGQVARIKAALTGTEAGKTWSDVLERRSGGERPGFPAAFTYWNTASQSGLPFLFSVYPGLSGGTAGIAPGNLTDNRRTVYRATDRWWPTAAERALNASVLRVGRTAYPDRGLDGVPRVDGRPSVPVLSLHGVGDLFVPISMEQEYARRAAANGRSRLFVSRAIRTAAHCGFTSAELSRAFDELVVWTDRGLRPEGDAILDRRRVASATFGCRFTVGVRPEYSPNGCGPGPTGTAGAAATRG</sequence>
<dbReference type="EMBL" id="FONV01000008">
    <property type="protein sequence ID" value="SFF31958.1"/>
    <property type="molecule type" value="Genomic_DNA"/>
</dbReference>
<dbReference type="Gene3D" id="3.40.50.1820">
    <property type="entry name" value="alpha/beta hydrolase"/>
    <property type="match status" value="1"/>
</dbReference>
<dbReference type="RefSeq" id="WP_239143188.1">
    <property type="nucleotide sequence ID" value="NZ_BOMT01000001.1"/>
</dbReference>
<reference evidence="2 3" key="1">
    <citation type="submission" date="2016-10" db="EMBL/GenBank/DDBJ databases">
        <authorList>
            <person name="de Groot N.N."/>
        </authorList>
    </citation>
    <scope>NUCLEOTIDE SEQUENCE [LARGE SCALE GENOMIC DNA]</scope>
    <source>
        <strain evidence="2 3">DSM 43019</strain>
    </source>
</reference>
<accession>A0A1I2HR18</accession>
<organism evidence="2 3">
    <name type="scientific">Actinoplanes philippinensis</name>
    <dbReference type="NCBI Taxonomy" id="35752"/>
    <lineage>
        <taxon>Bacteria</taxon>
        <taxon>Bacillati</taxon>
        <taxon>Actinomycetota</taxon>
        <taxon>Actinomycetes</taxon>
        <taxon>Micromonosporales</taxon>
        <taxon>Micromonosporaceae</taxon>
        <taxon>Actinoplanes</taxon>
    </lineage>
</organism>
<dbReference type="SUPFAM" id="SSF53474">
    <property type="entry name" value="alpha/beta-Hydrolases"/>
    <property type="match status" value="1"/>
</dbReference>
<protein>
    <recommendedName>
        <fullName evidence="4">Prolyl oligopeptidase family protein</fullName>
    </recommendedName>
</protein>
<name>A0A1I2HR18_9ACTN</name>
<evidence type="ECO:0008006" key="4">
    <source>
        <dbReference type="Google" id="ProtNLM"/>
    </source>
</evidence>
<evidence type="ECO:0000313" key="3">
    <source>
        <dbReference type="Proteomes" id="UP000199645"/>
    </source>
</evidence>
<feature type="chain" id="PRO_5038726224" description="Prolyl oligopeptidase family protein" evidence="1">
    <location>
        <begin position="25"/>
        <end position="467"/>
    </location>
</feature>
<dbReference type="Proteomes" id="UP000199645">
    <property type="component" value="Unassembled WGS sequence"/>
</dbReference>
<feature type="signal peptide" evidence="1">
    <location>
        <begin position="1"/>
        <end position="24"/>
    </location>
</feature>
<evidence type="ECO:0000256" key="1">
    <source>
        <dbReference type="SAM" id="SignalP"/>
    </source>
</evidence>
<keyword evidence="1" id="KW-0732">Signal</keyword>
<gene>
    <name evidence="2" type="ORF">SAMN05421541_108433</name>
</gene>
<proteinExistence type="predicted"/>
<dbReference type="InterPro" id="IPR029058">
    <property type="entry name" value="AB_hydrolase_fold"/>
</dbReference>